<keyword evidence="3" id="KW-0539">Nucleus</keyword>
<evidence type="ECO:0000256" key="3">
    <source>
        <dbReference type="ARBA" id="ARBA00023242"/>
    </source>
</evidence>
<dbReference type="AlphaFoldDB" id="A0A3R6X606"/>
<dbReference type="VEuPathDB" id="FungiDB:H257_10104"/>
<dbReference type="Gene3D" id="3.30.40.10">
    <property type="entry name" value="Zinc/RING finger domain, C3HC4 (zinc finger)"/>
    <property type="match status" value="1"/>
</dbReference>
<comment type="subcellular location">
    <subcellularLocation>
        <location evidence="1">Nucleus</location>
    </subcellularLocation>
</comment>
<accession>A0A3R6X606</accession>
<dbReference type="Proteomes" id="UP000285712">
    <property type="component" value="Unassembled WGS sequence"/>
</dbReference>
<dbReference type="SUPFAM" id="SSF57850">
    <property type="entry name" value="RING/U-box"/>
    <property type="match status" value="1"/>
</dbReference>
<evidence type="ECO:0000256" key="1">
    <source>
        <dbReference type="ARBA" id="ARBA00004123"/>
    </source>
</evidence>
<evidence type="ECO:0000313" key="6">
    <source>
        <dbReference type="EMBL" id="RHZ14823.1"/>
    </source>
</evidence>
<evidence type="ECO:0000259" key="4">
    <source>
        <dbReference type="Pfam" id="PF15906"/>
    </source>
</evidence>
<dbReference type="Pfam" id="PF15906">
    <property type="entry name" value="zf-NOSIP"/>
    <property type="match status" value="1"/>
</dbReference>
<dbReference type="EMBL" id="QUTG01003301">
    <property type="protein sequence ID" value="RHY92190.1"/>
    <property type="molecule type" value="Genomic_DNA"/>
</dbReference>
<dbReference type="Proteomes" id="UP000285430">
    <property type="component" value="Unassembled WGS sequence"/>
</dbReference>
<dbReference type="PANTHER" id="PTHR13063">
    <property type="entry name" value="ENOS INTERACTING PROTEIN"/>
    <property type="match status" value="1"/>
</dbReference>
<proteinExistence type="inferred from homology"/>
<name>A0A3R6X606_APHAT</name>
<dbReference type="EMBL" id="QUTH01004237">
    <property type="protein sequence ID" value="RHZ14823.1"/>
    <property type="molecule type" value="Genomic_DNA"/>
</dbReference>
<comment type="similarity">
    <text evidence="2">Belongs to the NOSIP family.</text>
</comment>
<protein>
    <recommendedName>
        <fullName evidence="4">Nitric oxide synthase-interacting protein zinc-finger domain-containing protein</fullName>
    </recommendedName>
</protein>
<organism evidence="5 8">
    <name type="scientific">Aphanomyces astaci</name>
    <name type="common">Crayfish plague agent</name>
    <dbReference type="NCBI Taxonomy" id="112090"/>
    <lineage>
        <taxon>Eukaryota</taxon>
        <taxon>Sar</taxon>
        <taxon>Stramenopiles</taxon>
        <taxon>Oomycota</taxon>
        <taxon>Saprolegniomycetes</taxon>
        <taxon>Saprolegniales</taxon>
        <taxon>Verrucalvaceae</taxon>
        <taxon>Aphanomyces</taxon>
    </lineage>
</organism>
<dbReference type="InterPro" id="IPR031790">
    <property type="entry name" value="Znf-NOSIP"/>
</dbReference>
<dbReference type="GO" id="GO:0005634">
    <property type="term" value="C:nucleus"/>
    <property type="evidence" value="ECO:0007669"/>
    <property type="project" value="UniProtKB-SubCell"/>
</dbReference>
<sequence>MSRHSKNNTATHHFTYREKVAAGHGTLKRRYGKDSQLAFGCCCLCLKPILEKEEPLASPCGYMYCKGCIYANLLAQKQQIKLDVAAYEAQEEGKLAKEDAEVLAAERKLLESTLGVNRQVDFIKSVDERAHLQLSSKIDLETTAEKAKEMQRTSFWVPGFTPSAEVVLAKPDEFTKDPMSGKALKLKQLMPVHLKRSDKETKGESVVMCAVSNKAITHQMAVLLRPSGHVVMESLLKDMVLPTMTCPISGLKLRSQKDIVHLQAGGSSFSAHSTVEAKKYRPSMT</sequence>
<comment type="caution">
    <text evidence="5">The sequence shown here is derived from an EMBL/GenBank/DDBJ whole genome shotgun (WGS) entry which is preliminary data.</text>
</comment>
<dbReference type="PANTHER" id="PTHR13063:SF10">
    <property type="entry name" value="NITRIC OXIDE SYNTHASE-INTERACTING PROTEIN"/>
    <property type="match status" value="1"/>
</dbReference>
<evidence type="ECO:0000313" key="8">
    <source>
        <dbReference type="Proteomes" id="UP000285712"/>
    </source>
</evidence>
<reference evidence="7 8" key="1">
    <citation type="submission" date="2018-08" db="EMBL/GenBank/DDBJ databases">
        <title>Aphanomyces genome sequencing and annotation.</title>
        <authorList>
            <person name="Minardi D."/>
            <person name="Oidtmann B."/>
            <person name="Van Der Giezen M."/>
            <person name="Studholme D.J."/>
        </authorList>
    </citation>
    <scope>NUCLEOTIDE SEQUENCE [LARGE SCALE GENOMIC DNA]</scope>
    <source>
        <strain evidence="6 7">Da</strain>
        <strain evidence="5 8">Sv</strain>
    </source>
</reference>
<dbReference type="InterPro" id="IPR013083">
    <property type="entry name" value="Znf_RING/FYVE/PHD"/>
</dbReference>
<evidence type="ECO:0000313" key="7">
    <source>
        <dbReference type="Proteomes" id="UP000285430"/>
    </source>
</evidence>
<feature type="domain" description="Nitric oxide synthase-interacting protein zinc-finger" evidence="4">
    <location>
        <begin position="4"/>
        <end position="77"/>
    </location>
</feature>
<gene>
    <name evidence="5" type="ORF">DYB35_000285</name>
    <name evidence="6" type="ORF">DYB37_002359</name>
</gene>
<dbReference type="InterPro" id="IPR016818">
    <property type="entry name" value="NOSIP"/>
</dbReference>
<evidence type="ECO:0000256" key="2">
    <source>
        <dbReference type="ARBA" id="ARBA00008126"/>
    </source>
</evidence>
<evidence type="ECO:0000313" key="5">
    <source>
        <dbReference type="EMBL" id="RHY92190.1"/>
    </source>
</evidence>
<dbReference type="GO" id="GO:0061630">
    <property type="term" value="F:ubiquitin protein ligase activity"/>
    <property type="evidence" value="ECO:0007669"/>
    <property type="project" value="InterPro"/>
</dbReference>